<dbReference type="AlphaFoldDB" id="A0A1H9EZH6"/>
<proteinExistence type="predicted"/>
<feature type="transmembrane region" description="Helical" evidence="1">
    <location>
        <begin position="276"/>
        <end position="296"/>
    </location>
</feature>
<evidence type="ECO:0000313" key="2">
    <source>
        <dbReference type="EMBL" id="SEQ31045.1"/>
    </source>
</evidence>
<keyword evidence="1" id="KW-1133">Transmembrane helix</keyword>
<sequence>MSVLSDERRRDLITGAIGTWLVVALVSDGWAHFNVPELESFFTPWHGALYAGFAAMAGWIGLLAWRSRGAESSVLSGLPRGYRGAAVGVLVFGAGGVADLLWHEVFGIEVAVDALVSPSHLVLGAGGLLMLSGPLRAIEVLSGDRPWPATAVLSLVLSTSLVAFFLQYTSPFPMPAVVESFIPTPEGTPGHLEAEMVVIAGLSGYLATTVLFTLPLLLILRSREQFAAPATVLVGPIAWLPVAVVGFSWVPVAGAIGATLGAIVADLLLARGRFTLPIVAGGVPVLVWSGQLAGLAMADALRWPVSLWAGAVVLAGFTGAAVGLLASVNISSANRSAASMRTSPQTR</sequence>
<dbReference type="OrthoDB" id="5241899at2"/>
<feature type="transmembrane region" description="Helical" evidence="1">
    <location>
        <begin position="196"/>
        <end position="219"/>
    </location>
</feature>
<keyword evidence="1" id="KW-0812">Transmembrane</keyword>
<feature type="transmembrane region" description="Helical" evidence="1">
    <location>
        <begin position="226"/>
        <end position="243"/>
    </location>
</feature>
<feature type="transmembrane region" description="Helical" evidence="1">
    <location>
        <begin position="115"/>
        <end position="135"/>
    </location>
</feature>
<dbReference type="Proteomes" id="UP000199028">
    <property type="component" value="Unassembled WGS sequence"/>
</dbReference>
<feature type="transmembrane region" description="Helical" evidence="1">
    <location>
        <begin position="12"/>
        <end position="33"/>
    </location>
</feature>
<keyword evidence="1" id="KW-0472">Membrane</keyword>
<keyword evidence="3" id="KW-1185">Reference proteome</keyword>
<dbReference type="RefSeq" id="WP_090063745.1">
    <property type="nucleotide sequence ID" value="NZ_FOFT01000002.1"/>
</dbReference>
<feature type="transmembrane region" description="Helical" evidence="1">
    <location>
        <begin position="308"/>
        <end position="331"/>
    </location>
</feature>
<evidence type="ECO:0000256" key="1">
    <source>
        <dbReference type="SAM" id="Phobius"/>
    </source>
</evidence>
<accession>A0A1H9EZH6</accession>
<evidence type="ECO:0000313" key="3">
    <source>
        <dbReference type="Proteomes" id="UP000199028"/>
    </source>
</evidence>
<feature type="transmembrane region" description="Helical" evidence="1">
    <location>
        <begin position="249"/>
        <end position="269"/>
    </location>
</feature>
<feature type="transmembrane region" description="Helical" evidence="1">
    <location>
        <begin position="147"/>
        <end position="168"/>
    </location>
</feature>
<protein>
    <submittedName>
        <fullName evidence="2">Uncharacterized protein</fullName>
    </submittedName>
</protein>
<dbReference type="EMBL" id="FOFT01000002">
    <property type="protein sequence ID" value="SEQ31045.1"/>
    <property type="molecule type" value="Genomic_DNA"/>
</dbReference>
<reference evidence="3" key="1">
    <citation type="submission" date="2016-10" db="EMBL/GenBank/DDBJ databases">
        <authorList>
            <person name="Varghese N."/>
            <person name="Submissions S."/>
        </authorList>
    </citation>
    <scope>NUCLEOTIDE SEQUENCE [LARGE SCALE GENOMIC DNA]</scope>
    <source>
        <strain evidence="3">CGMCC 4.578</strain>
    </source>
</reference>
<feature type="transmembrane region" description="Helical" evidence="1">
    <location>
        <begin position="85"/>
        <end position="103"/>
    </location>
</feature>
<gene>
    <name evidence="2" type="ORF">SAMN05216195_102114</name>
</gene>
<name>A0A1H9EZH6_9PSEU</name>
<feature type="transmembrane region" description="Helical" evidence="1">
    <location>
        <begin position="45"/>
        <end position="65"/>
    </location>
</feature>
<organism evidence="2 3">
    <name type="scientific">Lentzea flaviverrucosa</name>
    <dbReference type="NCBI Taxonomy" id="200379"/>
    <lineage>
        <taxon>Bacteria</taxon>
        <taxon>Bacillati</taxon>
        <taxon>Actinomycetota</taxon>
        <taxon>Actinomycetes</taxon>
        <taxon>Pseudonocardiales</taxon>
        <taxon>Pseudonocardiaceae</taxon>
        <taxon>Lentzea</taxon>
    </lineage>
</organism>